<dbReference type="EMBL" id="AP023086">
    <property type="protein sequence ID" value="BCD99801.1"/>
    <property type="molecule type" value="Genomic_DNA"/>
</dbReference>
<gene>
    <name evidence="2" type="ORF">MARGE09_P4003</name>
</gene>
<evidence type="ECO:0000313" key="3">
    <source>
        <dbReference type="Proteomes" id="UP001320119"/>
    </source>
</evidence>
<accession>A0AAN1WLE5</accession>
<sequence>MLISTPALCSQGNEQLQARSKTLRLARLLDSSIRLPGGYRVGIDGVVGLIPGVGDVVGGALSSLILYKAYRMGLPKRALLLMGGNILIEGISKNALFPR</sequence>
<evidence type="ECO:0000256" key="1">
    <source>
        <dbReference type="SAM" id="Phobius"/>
    </source>
</evidence>
<dbReference type="PANTHER" id="PTHR35519">
    <property type="entry name" value="MEMBRANE PROTEINS"/>
    <property type="match status" value="1"/>
</dbReference>
<protein>
    <recommendedName>
        <fullName evidence="4">DUF4112 domain-containing protein</fullName>
    </recommendedName>
</protein>
<reference evidence="2 3" key="1">
    <citation type="journal article" date="2022" name="IScience">
        <title>An ultrasensitive nanofiber-based assay for enzymatic hydrolysis and deep-sea microbial degradation of cellulose.</title>
        <authorList>
            <person name="Tsudome M."/>
            <person name="Tachioka M."/>
            <person name="Miyazaki M."/>
            <person name="Uchimura K."/>
            <person name="Tsuda M."/>
            <person name="Takaki Y."/>
            <person name="Deguchi S."/>
        </authorList>
    </citation>
    <scope>NUCLEOTIDE SEQUENCE [LARGE SCALE GENOMIC DNA]</scope>
    <source>
        <strain evidence="2 3">GE09</strain>
    </source>
</reference>
<proteinExistence type="predicted"/>
<dbReference type="Pfam" id="PF13430">
    <property type="entry name" value="DUF4112"/>
    <property type="match status" value="1"/>
</dbReference>
<dbReference type="InterPro" id="IPR025187">
    <property type="entry name" value="DUF4112"/>
</dbReference>
<keyword evidence="1" id="KW-0812">Transmembrane</keyword>
<dbReference type="PANTHER" id="PTHR35519:SF2">
    <property type="entry name" value="PH DOMAIN PROTEIN"/>
    <property type="match status" value="1"/>
</dbReference>
<keyword evidence="1" id="KW-0472">Membrane</keyword>
<evidence type="ECO:0000313" key="2">
    <source>
        <dbReference type="EMBL" id="BCD99801.1"/>
    </source>
</evidence>
<dbReference type="Proteomes" id="UP001320119">
    <property type="component" value="Chromosome"/>
</dbReference>
<dbReference type="KEGG" id="marq:MARGE09_P4003"/>
<dbReference type="RefSeq" id="WP_236985100.1">
    <property type="nucleotide sequence ID" value="NZ_AP023086.1"/>
</dbReference>
<name>A0AAN1WLE5_9GAMM</name>
<dbReference type="AlphaFoldDB" id="A0AAN1WLE5"/>
<keyword evidence="3" id="KW-1185">Reference proteome</keyword>
<evidence type="ECO:0008006" key="4">
    <source>
        <dbReference type="Google" id="ProtNLM"/>
    </source>
</evidence>
<organism evidence="2 3">
    <name type="scientific">Marinagarivorans cellulosilyticus</name>
    <dbReference type="NCBI Taxonomy" id="2721545"/>
    <lineage>
        <taxon>Bacteria</taxon>
        <taxon>Pseudomonadati</taxon>
        <taxon>Pseudomonadota</taxon>
        <taxon>Gammaproteobacteria</taxon>
        <taxon>Cellvibrionales</taxon>
        <taxon>Cellvibrionaceae</taxon>
        <taxon>Marinagarivorans</taxon>
    </lineage>
</organism>
<feature type="transmembrane region" description="Helical" evidence="1">
    <location>
        <begin position="46"/>
        <end position="67"/>
    </location>
</feature>
<keyword evidence="1" id="KW-1133">Transmembrane helix</keyword>